<keyword evidence="5" id="KW-1185">Reference proteome</keyword>
<name>C9LVL2_SELS3</name>
<dbReference type="HOGENOM" id="CLU_031446_0_0_9"/>
<evidence type="ECO:0000313" key="2">
    <source>
        <dbReference type="EMBL" id="AEB99138.1"/>
    </source>
</evidence>
<accession>C9LVL2</accession>
<evidence type="ECO:0000313" key="3">
    <source>
        <dbReference type="EMBL" id="EEX77175.1"/>
    </source>
</evidence>
<dbReference type="Proteomes" id="UP000003505">
    <property type="component" value="Unassembled WGS sequence"/>
</dbReference>
<protein>
    <recommendedName>
        <fullName evidence="1">Schlafen group 3-like DNA/RNA helicase domain-containing protein</fullName>
    </recommendedName>
</protein>
<feature type="domain" description="Schlafen group 3-like DNA/RNA helicase" evidence="1">
    <location>
        <begin position="234"/>
        <end position="623"/>
    </location>
</feature>
<dbReference type="EMBL" id="ACKP02000027">
    <property type="protein sequence ID" value="EEX77175.1"/>
    <property type="molecule type" value="Genomic_DNA"/>
</dbReference>
<dbReference type="KEGG" id="ssg:Selsp_0159"/>
<dbReference type="SUPFAM" id="SSF52540">
    <property type="entry name" value="P-loop containing nucleoside triphosphate hydrolases"/>
    <property type="match status" value="1"/>
</dbReference>
<organism evidence="3 4">
    <name type="scientific">Selenomonas sputigena (strain ATCC 35185 / DSM 20758 / CCUG 44933 / VPI D19B-28)</name>
    <dbReference type="NCBI Taxonomy" id="546271"/>
    <lineage>
        <taxon>Bacteria</taxon>
        <taxon>Bacillati</taxon>
        <taxon>Bacillota</taxon>
        <taxon>Negativicutes</taxon>
        <taxon>Selenomonadales</taxon>
        <taxon>Selenomonadaceae</taxon>
        <taxon>Selenomonas</taxon>
    </lineage>
</organism>
<gene>
    <name evidence="2" type="ordered locus">Selsp_0159</name>
    <name evidence="3" type="ORF">SELSPUOL_01506</name>
</gene>
<evidence type="ECO:0000259" key="1">
    <source>
        <dbReference type="Pfam" id="PF09848"/>
    </source>
</evidence>
<dbReference type="Proteomes" id="UP000011124">
    <property type="component" value="Chromosome"/>
</dbReference>
<dbReference type="InterPro" id="IPR027417">
    <property type="entry name" value="P-loop_NTPase"/>
</dbReference>
<dbReference type="Gene3D" id="3.40.50.300">
    <property type="entry name" value="P-loop containing nucleotide triphosphate hydrolases"/>
    <property type="match status" value="1"/>
</dbReference>
<dbReference type="OrthoDB" id="3193269at2"/>
<evidence type="ECO:0000313" key="5">
    <source>
        <dbReference type="Proteomes" id="UP000011124"/>
    </source>
</evidence>
<sequence>MARAYYSSSIQSFLDTEVEQILGQLLIHDVFKTEDFQKHAWREEILILKEQLIAFEDGGIIFEFTIPRMGHRLDVVIIIAGILFLLEFKVGDKEYRKATEDQVMDYALDLKYFHEASKTRILMPMIVATEAVEEICTPSLLEDGIGEVLHCNRHNIGSTIHRSLSQMHASPLSMEFWLNARYAPTPTIIEAAQALYRNHSVHEISRNDAGAENLTETTATINQIIDDCKTNHRKAICFVTGVPGAGKTLAGLNIANERHRFDADEHAVFLSGNGPLVEVLQEALARDRAKVKGVTKAEAKRETKAFIQAIHKFRDEALTSERPPIEKVAIFDEAQRAWDAHALSAFMARKKGNPNFVQSEPEFLISIMDRHADWAVIVCLVGGGQEIHTGEAGISEWLEALQHEYTFWDIYLSDQMTDSEYMGGNGGMKAILGDRNYTIAPSLHLGVSLRSFRSEKLSGFVKALLDNDVVAAQRIYMELCTDYPIVLTRNLAQAKAWVKEKARGTERYGLLASAEGKRLRGLGISVSAEMDHVGWFLNEKEHVNSSYYLEVPASEFEIQGLEIDYALLAWDADFRYVHGTFDYYRFRGTQWNHIRQEQRKKYLKNAYRVLLTRARQGLVIFVPEGDADDATRKAEYYDGTYEYLRRIGIAEIH</sequence>
<reference evidence="3 4" key="1">
    <citation type="submission" date="2009-09" db="EMBL/GenBank/DDBJ databases">
        <authorList>
            <person name="Weinstock G."/>
            <person name="Sodergren E."/>
            <person name="Clifton S."/>
            <person name="Fulton L."/>
            <person name="Fulton B."/>
            <person name="Courtney L."/>
            <person name="Fronick C."/>
            <person name="Harrison M."/>
            <person name="Strong C."/>
            <person name="Farmer C."/>
            <person name="Delahaunty K."/>
            <person name="Markovic C."/>
            <person name="Hall O."/>
            <person name="Minx P."/>
            <person name="Tomlinson C."/>
            <person name="Mitreva M."/>
            <person name="Nelson J."/>
            <person name="Hou S."/>
            <person name="Wollam A."/>
            <person name="Pepin K.H."/>
            <person name="Johnson M."/>
            <person name="Bhonagiri V."/>
            <person name="Nash W.E."/>
            <person name="Warren W."/>
            <person name="Chinwalla A."/>
            <person name="Mardis E.R."/>
            <person name="Wilson R.K."/>
        </authorList>
    </citation>
    <scope>NUCLEOTIDE SEQUENCE [LARGE SCALE GENOMIC DNA]</scope>
    <source>
        <strain evidence="3">ATCC 35185</strain>
        <strain evidence="4">ATCC 35185 / DSM 20758 / VPI D19B-28</strain>
    </source>
</reference>
<dbReference type="InterPro" id="IPR018647">
    <property type="entry name" value="SLFN_3-like_DNA/RNA_helicase"/>
</dbReference>
<dbReference type="eggNOG" id="COG3410">
    <property type="taxonomic scope" value="Bacteria"/>
</dbReference>
<reference evidence="2 5" key="2">
    <citation type="submission" date="2011-04" db="EMBL/GenBank/DDBJ databases">
        <title>The complete genome of Selenomonas sputigena DSM 20758.</title>
        <authorList>
            <consortium name="US DOE Joint Genome Institute (JGI-PGF)"/>
            <person name="Lucas S."/>
            <person name="Copeland A."/>
            <person name="Lapidus A."/>
            <person name="Bruce D."/>
            <person name="Goodwin L."/>
            <person name="Pitluck S."/>
            <person name="Peters L."/>
            <person name="Kyrpides N."/>
            <person name="Mavromatis K."/>
            <person name="Ivanova N."/>
            <person name="Ovchinnikova G."/>
            <person name="Teshima H."/>
            <person name="Detter J.C."/>
            <person name="Tapia R."/>
            <person name="Han C."/>
            <person name="Land M."/>
            <person name="Hauser L."/>
            <person name="Markowitz V."/>
            <person name="Cheng J.-F."/>
            <person name="Hugenholtz P."/>
            <person name="Woyke T."/>
            <person name="Wu D."/>
            <person name="Gronow S."/>
            <person name="Wellnitz S."/>
            <person name="Schneider S."/>
            <person name="Klenk H.-P."/>
            <person name="Eisen J.A."/>
        </authorList>
    </citation>
    <scope>NUCLEOTIDE SEQUENCE [LARGE SCALE GENOMIC DNA]</scope>
    <source>
        <strain evidence="2">ATCC 35185</strain>
        <strain evidence="5">ATCC 35185 / DSM 20758 / VPI D19B-28</strain>
    </source>
</reference>
<dbReference type="EMBL" id="CP002637">
    <property type="protein sequence ID" value="AEB99138.1"/>
    <property type="molecule type" value="Genomic_DNA"/>
</dbReference>
<proteinExistence type="predicted"/>
<evidence type="ECO:0000313" key="4">
    <source>
        <dbReference type="Proteomes" id="UP000003505"/>
    </source>
</evidence>
<dbReference type="RefSeq" id="WP_006192803.1">
    <property type="nucleotide sequence ID" value="NC_015437.1"/>
</dbReference>
<dbReference type="Pfam" id="PF09848">
    <property type="entry name" value="SLFN-g3_helicase"/>
    <property type="match status" value="1"/>
</dbReference>
<dbReference type="AlphaFoldDB" id="C9LVL2"/>